<reference evidence="3" key="1">
    <citation type="submission" date="2016-10" db="EMBL/GenBank/DDBJ databases">
        <authorList>
            <person name="Varghese N."/>
            <person name="Submissions S."/>
        </authorList>
    </citation>
    <scope>NUCLEOTIDE SEQUENCE [LARGE SCALE GENOMIC DNA]</scope>
    <source>
        <strain evidence="3">JCM 21621</strain>
    </source>
</reference>
<protein>
    <submittedName>
        <fullName evidence="2">Putative membrane protein</fullName>
    </submittedName>
</protein>
<sequence>MPPPRYLWLTLLALAIALGIAPVNRSDWLIENVVVAGTLAGMLGFRRHLNLSLASWWMLAIFLLIHETGAHYTYSRVPYDAAWQALTGERLNELLGWRRNNFDRFVHLGYGLLLQRPLRELLMRNLRLGWTAAALLALSLILATSAIYEMAEWIGGEFLGGDQSAAFVAAQNDKWDAQKDMALAMLGALLIITGEAFQAWLHGAKPQA</sequence>
<accession>A0A1H0FQ72</accession>
<organism evidence="2 3">
    <name type="scientific">Pseudomonas jinjuensis</name>
    <dbReference type="NCBI Taxonomy" id="198616"/>
    <lineage>
        <taxon>Bacteria</taxon>
        <taxon>Pseudomonadati</taxon>
        <taxon>Pseudomonadota</taxon>
        <taxon>Gammaproteobacteria</taxon>
        <taxon>Pseudomonadales</taxon>
        <taxon>Pseudomonadaceae</taxon>
        <taxon>Pseudomonas</taxon>
    </lineage>
</organism>
<dbReference type="InterPro" id="IPR014509">
    <property type="entry name" value="YjdF-like"/>
</dbReference>
<gene>
    <name evidence="2" type="ORF">SAMN05216193_106293</name>
</gene>
<feature type="transmembrane region" description="Helical" evidence="1">
    <location>
        <begin position="181"/>
        <end position="201"/>
    </location>
</feature>
<evidence type="ECO:0000256" key="1">
    <source>
        <dbReference type="SAM" id="Phobius"/>
    </source>
</evidence>
<dbReference type="InterPro" id="IPR058534">
    <property type="entry name" value="YjdF"/>
</dbReference>
<dbReference type="Proteomes" id="UP000242957">
    <property type="component" value="Unassembled WGS sequence"/>
</dbReference>
<dbReference type="Pfam" id="PF09997">
    <property type="entry name" value="DUF2238"/>
    <property type="match status" value="1"/>
</dbReference>
<keyword evidence="3" id="KW-1185">Reference proteome</keyword>
<dbReference type="AlphaFoldDB" id="A0A1H0FQ72"/>
<feature type="transmembrane region" description="Helical" evidence="1">
    <location>
        <begin position="128"/>
        <end position="148"/>
    </location>
</feature>
<keyword evidence="1" id="KW-1133">Transmembrane helix</keyword>
<dbReference type="EMBL" id="FNIJ01000006">
    <property type="protein sequence ID" value="SDN96828.1"/>
    <property type="molecule type" value="Genomic_DNA"/>
</dbReference>
<name>A0A1H0FQ72_9PSED</name>
<keyword evidence="1" id="KW-0812">Transmembrane</keyword>
<dbReference type="PIRSF" id="PIRSF020606">
    <property type="entry name" value="UCP020606"/>
    <property type="match status" value="1"/>
</dbReference>
<evidence type="ECO:0000313" key="2">
    <source>
        <dbReference type="EMBL" id="SDN96828.1"/>
    </source>
</evidence>
<proteinExistence type="predicted"/>
<keyword evidence="1" id="KW-0472">Membrane</keyword>
<feature type="transmembrane region" description="Helical" evidence="1">
    <location>
        <begin position="49"/>
        <end position="66"/>
    </location>
</feature>
<dbReference type="STRING" id="198616.SAMN05216193_106293"/>
<evidence type="ECO:0000313" key="3">
    <source>
        <dbReference type="Proteomes" id="UP000242957"/>
    </source>
</evidence>